<sequence>MFESEDEDVLETVLRYQLQQPALSPITTTMASVAENNIFSNDNAFFSNILLQKLALLRA</sequence>
<reference evidence="1" key="1">
    <citation type="submission" date="2020-05" db="UniProtKB">
        <authorList>
            <consortium name="EnsemblMetazoa"/>
        </authorList>
    </citation>
    <scope>IDENTIFICATION</scope>
    <source>
        <strain evidence="1">MAF</strain>
    </source>
</reference>
<dbReference type="AlphaFoldDB" id="A0A182VNB8"/>
<proteinExistence type="predicted"/>
<evidence type="ECO:0000313" key="2">
    <source>
        <dbReference type="Proteomes" id="UP000075903"/>
    </source>
</evidence>
<dbReference type="Proteomes" id="UP000075903">
    <property type="component" value="Unassembled WGS sequence"/>
</dbReference>
<organism evidence="1 2">
    <name type="scientific">Anopheles merus</name>
    <name type="common">Mosquito</name>
    <dbReference type="NCBI Taxonomy" id="30066"/>
    <lineage>
        <taxon>Eukaryota</taxon>
        <taxon>Metazoa</taxon>
        <taxon>Ecdysozoa</taxon>
        <taxon>Arthropoda</taxon>
        <taxon>Hexapoda</taxon>
        <taxon>Insecta</taxon>
        <taxon>Pterygota</taxon>
        <taxon>Neoptera</taxon>
        <taxon>Endopterygota</taxon>
        <taxon>Diptera</taxon>
        <taxon>Nematocera</taxon>
        <taxon>Culicoidea</taxon>
        <taxon>Culicidae</taxon>
        <taxon>Anophelinae</taxon>
        <taxon>Anopheles</taxon>
    </lineage>
</organism>
<name>A0A182VNB8_ANOME</name>
<dbReference type="VEuPathDB" id="VectorBase:AMEM017897"/>
<evidence type="ECO:0000313" key="1">
    <source>
        <dbReference type="EnsemblMetazoa" id="AMEM017897-PA"/>
    </source>
</evidence>
<dbReference type="EnsemblMetazoa" id="AMEM017897-RA">
    <property type="protein sequence ID" value="AMEM017897-PA"/>
    <property type="gene ID" value="AMEM017897"/>
</dbReference>
<keyword evidence="2" id="KW-1185">Reference proteome</keyword>
<protein>
    <submittedName>
        <fullName evidence="1">Uncharacterized protein</fullName>
    </submittedName>
</protein>
<accession>A0A182VNB8</accession>
<dbReference type="VEuPathDB" id="VectorBase:AMEM21_011012"/>